<evidence type="ECO:0000256" key="4">
    <source>
        <dbReference type="ARBA" id="ARBA00022840"/>
    </source>
</evidence>
<dbReference type="Proteomes" id="UP001165060">
    <property type="component" value="Unassembled WGS sequence"/>
</dbReference>
<protein>
    <recommendedName>
        <fullName evidence="7">Vesicle-fusing ATPase</fullName>
        <ecNumber evidence="7">3.6.4.6</ecNumber>
    </recommendedName>
</protein>
<dbReference type="InterPro" id="IPR029067">
    <property type="entry name" value="CDC48_domain_2-like_sf"/>
</dbReference>
<evidence type="ECO:0000256" key="5">
    <source>
        <dbReference type="ARBA" id="ARBA00022927"/>
    </source>
</evidence>
<keyword evidence="7" id="KW-0963">Cytoplasm</keyword>
<proteinExistence type="inferred from homology"/>
<accession>A0ABQ6MAQ6</accession>
<dbReference type="Pfam" id="PF02933">
    <property type="entry name" value="CDC48_2"/>
    <property type="match status" value="1"/>
</dbReference>
<keyword evidence="2 7" id="KW-0813">Transport</keyword>
<comment type="cofactor">
    <cofactor evidence="7">
        <name>Mg(2+)</name>
        <dbReference type="ChEBI" id="CHEBI:18420"/>
    </cofactor>
    <text evidence="7">Binds 1 Mg(2+) ion per subunit.</text>
</comment>
<dbReference type="InterPro" id="IPR003960">
    <property type="entry name" value="ATPase_AAA_CS"/>
</dbReference>
<keyword evidence="7" id="KW-0479">Metal-binding</keyword>
<dbReference type="InterPro" id="IPR003959">
    <property type="entry name" value="ATPase_AAA_core"/>
</dbReference>
<dbReference type="CDD" id="cd00009">
    <property type="entry name" value="AAA"/>
    <property type="match status" value="1"/>
</dbReference>
<sequence>YKACPHPGLSDQGIGFNGLQRRNAQLTLNQPITAQLFRPDPSSTASSLTLTVDLLAKTKPASPVPVDTDAAAAAFKDQFQGQVFSEGQTVAFDFQATKLEVTVSMVETIDEATDTADSPPGPPGTAKLGHVLAPTTVLFSKKGGAALSLSGSAQSGGGGGTIFNKEFNFATLGIGGLDDQFNTIFRRAFSSRIWPSHIIKQMGINHCRGMLLYGPPGCGKTLIARQIGKALNSVEPKIVNGPEILDKYVGASEEKIRNLFKDAEKEQAEAGDASQLHIIIMDEMDAICKKRGSDKGGTGVGDSVVNQLLSKIDGVDALNNILLIGMTNRKDMIDDALLRPGRLELHVEIGLPDEKGRNQILGIHTKPMADAGRVGSDVLAKMPTVAAAAKNFSGAELEGLVRTASSYALTRAVDPNDLSKAPDISTLRVMYEDFTRALGEIEPKFGAKTEQLEDYYRVGMINYGENFQSLNSSINRVVEQMKTSEKTPLMTLLLEGEPETGKTALAAWAAVSSGFPFVRILSADTMIGLSEAQQALEIQSCFLEAYKSPLSLIVIDDLERLIQYIRVGPRFSNSVLQALLILLKKPPPQNRRLLVVGTTAVPMLLEELSLTQSFNLRVGVPMLEPGSDSITKVLVEAGGCAEGDAKSISSSIKAPIGVKKLLMLVEMARSNSKADGHEGIDLSVFLECLHTVGF</sequence>
<evidence type="ECO:0000256" key="6">
    <source>
        <dbReference type="RuleBase" id="RU003651"/>
    </source>
</evidence>
<evidence type="ECO:0000259" key="8">
    <source>
        <dbReference type="SMART" id="SM00382"/>
    </source>
</evidence>
<comment type="catalytic activity">
    <reaction evidence="7">
        <text>ATP + H2O = ADP + phosphate + H(+)</text>
        <dbReference type="Rhea" id="RHEA:13065"/>
        <dbReference type="ChEBI" id="CHEBI:15377"/>
        <dbReference type="ChEBI" id="CHEBI:15378"/>
        <dbReference type="ChEBI" id="CHEBI:30616"/>
        <dbReference type="ChEBI" id="CHEBI:43474"/>
        <dbReference type="ChEBI" id="CHEBI:456216"/>
        <dbReference type="EC" id="3.6.4.6"/>
    </reaction>
</comment>
<reference evidence="9 10" key="1">
    <citation type="journal article" date="2023" name="Commun. Biol.">
        <title>Genome analysis of Parmales, the sister group of diatoms, reveals the evolutionary specialization of diatoms from phago-mixotrophs to photoautotrophs.</title>
        <authorList>
            <person name="Ban H."/>
            <person name="Sato S."/>
            <person name="Yoshikawa S."/>
            <person name="Yamada K."/>
            <person name="Nakamura Y."/>
            <person name="Ichinomiya M."/>
            <person name="Sato N."/>
            <person name="Blanc-Mathieu R."/>
            <person name="Endo H."/>
            <person name="Kuwata A."/>
            <person name="Ogata H."/>
        </authorList>
    </citation>
    <scope>NUCLEOTIDE SEQUENCE [LARGE SCALE GENOMIC DNA]</scope>
</reference>
<dbReference type="EC" id="3.6.4.6" evidence="7"/>
<dbReference type="Gene3D" id="1.10.8.60">
    <property type="match status" value="1"/>
</dbReference>
<dbReference type="Pfam" id="PF00004">
    <property type="entry name" value="AAA"/>
    <property type="match status" value="2"/>
</dbReference>
<keyword evidence="4 6" id="KW-0067">ATP-binding</keyword>
<dbReference type="Gene3D" id="3.40.50.300">
    <property type="entry name" value="P-loop containing nucleotide triphosphate hydrolases"/>
    <property type="match status" value="2"/>
</dbReference>
<evidence type="ECO:0000256" key="1">
    <source>
        <dbReference type="ARBA" id="ARBA00006914"/>
    </source>
</evidence>
<keyword evidence="10" id="KW-1185">Reference proteome</keyword>
<dbReference type="SUPFAM" id="SSF52540">
    <property type="entry name" value="P-loop containing nucleoside triphosphate hydrolases"/>
    <property type="match status" value="2"/>
</dbReference>
<evidence type="ECO:0000256" key="7">
    <source>
        <dbReference type="RuleBase" id="RU367045"/>
    </source>
</evidence>
<keyword evidence="7" id="KW-0378">Hydrolase</keyword>
<dbReference type="InterPro" id="IPR027417">
    <property type="entry name" value="P-loop_NTPase"/>
</dbReference>
<comment type="similarity">
    <text evidence="1 6">Belongs to the AAA ATPase family.</text>
</comment>
<evidence type="ECO:0000256" key="3">
    <source>
        <dbReference type="ARBA" id="ARBA00022741"/>
    </source>
</evidence>
<dbReference type="PANTHER" id="PTHR23078:SF3">
    <property type="entry name" value="VESICLE-FUSING ATPASE"/>
    <property type="match status" value="1"/>
</dbReference>
<dbReference type="Gene3D" id="3.10.330.10">
    <property type="match status" value="1"/>
</dbReference>
<feature type="domain" description="AAA+ ATPase" evidence="8">
    <location>
        <begin position="488"/>
        <end position="619"/>
    </location>
</feature>
<name>A0ABQ6MAQ6_9STRA</name>
<organism evidence="9 10">
    <name type="scientific">Tetraparma gracilis</name>
    <dbReference type="NCBI Taxonomy" id="2962635"/>
    <lineage>
        <taxon>Eukaryota</taxon>
        <taxon>Sar</taxon>
        <taxon>Stramenopiles</taxon>
        <taxon>Ochrophyta</taxon>
        <taxon>Bolidophyceae</taxon>
        <taxon>Parmales</taxon>
        <taxon>Triparmaceae</taxon>
        <taxon>Tetraparma</taxon>
    </lineage>
</organism>
<dbReference type="SMART" id="SM00382">
    <property type="entry name" value="AAA"/>
    <property type="match status" value="2"/>
</dbReference>
<dbReference type="InterPro" id="IPR039812">
    <property type="entry name" value="Vesicle-fus_ATPase"/>
</dbReference>
<feature type="domain" description="AAA+ ATPase" evidence="8">
    <location>
        <begin position="206"/>
        <end position="353"/>
    </location>
</feature>
<keyword evidence="5 7" id="KW-0653">Protein transport</keyword>
<dbReference type="InterPro" id="IPR003593">
    <property type="entry name" value="AAA+_ATPase"/>
</dbReference>
<dbReference type="PANTHER" id="PTHR23078">
    <property type="entry name" value="VESICULAR-FUSION PROTEIN NSF"/>
    <property type="match status" value="1"/>
</dbReference>
<comment type="caution">
    <text evidence="9">The sequence shown here is derived from an EMBL/GenBank/DDBJ whole genome shotgun (WGS) entry which is preliminary data.</text>
</comment>
<dbReference type="SUPFAM" id="SSF54585">
    <property type="entry name" value="Cdc48 domain 2-like"/>
    <property type="match status" value="1"/>
</dbReference>
<comment type="subcellular location">
    <subcellularLocation>
        <location evidence="7">Cytoplasm</location>
    </subcellularLocation>
</comment>
<dbReference type="PROSITE" id="PS00674">
    <property type="entry name" value="AAA"/>
    <property type="match status" value="1"/>
</dbReference>
<feature type="non-terminal residue" evidence="9">
    <location>
        <position position="1"/>
    </location>
</feature>
<gene>
    <name evidence="9" type="ORF">TeGR_g7715</name>
</gene>
<dbReference type="EMBL" id="BRYB01002621">
    <property type="protein sequence ID" value="GMI22784.1"/>
    <property type="molecule type" value="Genomic_DNA"/>
</dbReference>
<evidence type="ECO:0000313" key="10">
    <source>
        <dbReference type="Proteomes" id="UP001165060"/>
    </source>
</evidence>
<evidence type="ECO:0000313" key="9">
    <source>
        <dbReference type="EMBL" id="GMI22784.1"/>
    </source>
</evidence>
<keyword evidence="7" id="KW-0460">Magnesium</keyword>
<comment type="function">
    <text evidence="7">Required for vesicle-mediated transport. Catalyzes the fusion of transport vesicles within the Golgi cisternae. Is also required for transport from the endoplasmic reticulum to the Golgi stack. Seems to function as a fusion protein required for the delivery of cargo proteins to all compartments of the Golgi stack independent of vesicle origin.</text>
</comment>
<keyword evidence="7" id="KW-0931">ER-Golgi transport</keyword>
<dbReference type="InterPro" id="IPR004201">
    <property type="entry name" value="Cdc48_dom2"/>
</dbReference>
<keyword evidence="3 6" id="KW-0547">Nucleotide-binding</keyword>
<evidence type="ECO:0000256" key="2">
    <source>
        <dbReference type="ARBA" id="ARBA00022448"/>
    </source>
</evidence>